<evidence type="ECO:0000313" key="5">
    <source>
        <dbReference type="EMBL" id="PYE01203.1"/>
    </source>
</evidence>
<comment type="caution">
    <text evidence="5">The sequence shown here is derived from an EMBL/GenBank/DDBJ whole genome shotgun (WGS) entry which is preliminary data.</text>
</comment>
<keyword evidence="1" id="KW-1133">Transmembrane helix</keyword>
<evidence type="ECO:0000313" key="6">
    <source>
        <dbReference type="Proteomes" id="UP000247807"/>
    </source>
</evidence>
<accession>A0A318R122</accession>
<evidence type="ECO:0000259" key="3">
    <source>
        <dbReference type="Pfam" id="PF23468"/>
    </source>
</evidence>
<name>A0A318R122_PROMR</name>
<evidence type="ECO:0000256" key="1">
    <source>
        <dbReference type="SAM" id="Phobius"/>
    </source>
</evidence>
<keyword evidence="5" id="KW-0132">Cell division</keyword>
<feature type="domain" description="Plastid division protein CDP1-like 1st alpha solenoid" evidence="4">
    <location>
        <begin position="79"/>
        <end position="222"/>
    </location>
</feature>
<evidence type="ECO:0000259" key="2">
    <source>
        <dbReference type="Pfam" id="PF13355"/>
    </source>
</evidence>
<reference evidence="5 6" key="1">
    <citation type="journal article" date="2018" name="Appl. Environ. Microbiol.">
        <title>Genome rearrangement shapes Prochlorococcus ecological adaptation.</title>
        <authorList>
            <person name="Yan W."/>
            <person name="Wei S."/>
            <person name="Wang Q."/>
            <person name="Xiao X."/>
            <person name="Zeng Q."/>
            <person name="Jiao N."/>
            <person name="Zhang R."/>
        </authorList>
    </citation>
    <scope>NUCLEOTIDE SEQUENCE [LARGE SCALE GENOMIC DNA]</scope>
    <source>
        <strain evidence="5 6">XMU1408</strain>
    </source>
</reference>
<dbReference type="SUPFAM" id="SSF46565">
    <property type="entry name" value="Chaperone J-domain"/>
    <property type="match status" value="1"/>
</dbReference>
<feature type="domain" description="Plastid division protein CDP1-like 2nd alpha solenoid" evidence="3">
    <location>
        <begin position="243"/>
        <end position="393"/>
    </location>
</feature>
<dbReference type="InterPro" id="IPR025344">
    <property type="entry name" value="CDP1-like_IMS"/>
</dbReference>
<dbReference type="InterPro" id="IPR057137">
    <property type="entry name" value="CDP1-like_a_solenoid_2"/>
</dbReference>
<dbReference type="InterPro" id="IPR058032">
    <property type="entry name" value="CDP1-like_a_solenoid_1"/>
</dbReference>
<keyword evidence="1" id="KW-0472">Membrane</keyword>
<proteinExistence type="predicted"/>
<evidence type="ECO:0000259" key="4">
    <source>
        <dbReference type="Pfam" id="PF25515"/>
    </source>
</evidence>
<dbReference type="GO" id="GO:0051301">
    <property type="term" value="P:cell division"/>
    <property type="evidence" value="ECO:0007669"/>
    <property type="project" value="UniProtKB-KW"/>
</dbReference>
<dbReference type="EMBL" id="QJUE01000005">
    <property type="protein sequence ID" value="PYE01203.1"/>
    <property type="molecule type" value="Genomic_DNA"/>
</dbReference>
<sequence length="684" mass="76941">MELPIDHFRLLGVSPSANAEEVLRAFQLRLDRPPKQGFTYEVLAQRSELLRLSADLLSNPTQRQSYELALLEGSSGLDLSSNREVAGLLLLWESNASLQAFKLAKKALQPPQAPALGSGRESDLTLVAALSCRDASIDEQARRRYASGAELLQEGIQLLQRMGKLVEERKTLESDLENLLPYRILDLLSRDKEDEKSHQEGIRLLEDFVNKRGGLEGKKNSEKIGGLNQNDFELFFLQIRKFLSAKEQSKLYINWYRRGSEDAGFLAAFALIASGFSYRDPELLQEARKYLRNININGFDAMPLIGCLDLLLGDVKQAEARFRSSSDDKLKDWLNNYPGEALGALCDYCRNWLKKDVLVGFRDVETQNVNLDDWFANKEVQEYVEQLETKGALGIAKAGFSFLSSLGPEQQIETNSSNIREAKADLPIPGGSLDEIYKEKSLNARLKSQEAFLKSDLVKMVIKKYYLAFETIQKLDFKSFILKRPIYTSFAAFIGLFVIGTSLGILTQRKPSQNNNLNIISKPEALKSENIKTKVNNSSKISNNKETLDTNKIIPLKSSSPSDKEIQSLIESWLKGKANILSGLESKTLISVARPSLFNRVIDQRKKDSLLGQRQIIDARITSINIVQRADKRIAADVELNYQDKRISSSGEILSETVIPSLKVKYILGKNKNIWQVVDYISSN</sequence>
<dbReference type="Pfam" id="PF23468">
    <property type="entry name" value="ARC6"/>
    <property type="match status" value="1"/>
</dbReference>
<dbReference type="OrthoDB" id="415891at2"/>
<gene>
    <name evidence="5" type="ORF">DNJ73_07190</name>
</gene>
<dbReference type="AlphaFoldDB" id="A0A318R122"/>
<dbReference type="Pfam" id="PF13355">
    <property type="entry name" value="ARC6-like_IMS"/>
    <property type="match status" value="1"/>
</dbReference>
<dbReference type="PANTHER" id="PTHR33925">
    <property type="entry name" value="PLASTID DIVISION PROTEIN CDP1, CHLOROPLASTIC-RELATED"/>
    <property type="match status" value="1"/>
</dbReference>
<feature type="domain" description="Plastid division protein CDP1-like IMS" evidence="2">
    <location>
        <begin position="568"/>
        <end position="677"/>
    </location>
</feature>
<protein>
    <submittedName>
        <fullName evidence="5">Cell division protein</fullName>
    </submittedName>
</protein>
<feature type="transmembrane region" description="Helical" evidence="1">
    <location>
        <begin position="486"/>
        <end position="506"/>
    </location>
</feature>
<dbReference type="InterPro" id="IPR044685">
    <property type="entry name" value="CPD1-like"/>
</dbReference>
<keyword evidence="1" id="KW-0812">Transmembrane</keyword>
<dbReference type="Pfam" id="PF25515">
    <property type="entry name" value="Arm_PDR"/>
    <property type="match status" value="1"/>
</dbReference>
<dbReference type="InterPro" id="IPR036869">
    <property type="entry name" value="J_dom_sf"/>
</dbReference>
<organism evidence="5 6">
    <name type="scientific">Prochlorococcus marinus XMU1408</name>
    <dbReference type="NCBI Taxonomy" id="2213228"/>
    <lineage>
        <taxon>Bacteria</taxon>
        <taxon>Bacillati</taxon>
        <taxon>Cyanobacteriota</taxon>
        <taxon>Cyanophyceae</taxon>
        <taxon>Synechococcales</taxon>
        <taxon>Prochlorococcaceae</taxon>
        <taxon>Prochlorococcus</taxon>
    </lineage>
</organism>
<dbReference type="RefSeq" id="WP_158467030.1">
    <property type="nucleotide sequence ID" value="NZ_QJUE01000005.1"/>
</dbReference>
<dbReference type="PANTHER" id="PTHR33925:SF1">
    <property type="entry name" value="PROTEIN ACCUMULATION AND REPLICATION OF CHLOROPLASTS 6, CHLOROPLASTIC"/>
    <property type="match status" value="1"/>
</dbReference>
<dbReference type="Proteomes" id="UP000247807">
    <property type="component" value="Unassembled WGS sequence"/>
</dbReference>
<keyword evidence="5" id="KW-0131">Cell cycle</keyword>